<protein>
    <submittedName>
        <fullName evidence="2">Uncharacterized protein</fullName>
    </submittedName>
</protein>
<organism evidence="2 3">
    <name type="scientific">Rubripirellula lacrimiformis</name>
    <dbReference type="NCBI Taxonomy" id="1930273"/>
    <lineage>
        <taxon>Bacteria</taxon>
        <taxon>Pseudomonadati</taxon>
        <taxon>Planctomycetota</taxon>
        <taxon>Planctomycetia</taxon>
        <taxon>Pirellulales</taxon>
        <taxon>Pirellulaceae</taxon>
        <taxon>Rubripirellula</taxon>
    </lineage>
</organism>
<reference evidence="2 3" key="1">
    <citation type="submission" date="2019-02" db="EMBL/GenBank/DDBJ databases">
        <title>Deep-cultivation of Planctomycetes and their phenomic and genomic characterization uncovers novel biology.</title>
        <authorList>
            <person name="Wiegand S."/>
            <person name="Jogler M."/>
            <person name="Boedeker C."/>
            <person name="Pinto D."/>
            <person name="Vollmers J."/>
            <person name="Rivas-Marin E."/>
            <person name="Kohn T."/>
            <person name="Peeters S.H."/>
            <person name="Heuer A."/>
            <person name="Rast P."/>
            <person name="Oberbeckmann S."/>
            <person name="Bunk B."/>
            <person name="Jeske O."/>
            <person name="Meyerdierks A."/>
            <person name="Storesund J.E."/>
            <person name="Kallscheuer N."/>
            <person name="Luecker S."/>
            <person name="Lage O.M."/>
            <person name="Pohl T."/>
            <person name="Merkel B.J."/>
            <person name="Hornburger P."/>
            <person name="Mueller R.-W."/>
            <person name="Bruemmer F."/>
            <person name="Labrenz M."/>
            <person name="Spormann A.M."/>
            <person name="Op den Camp H."/>
            <person name="Overmann J."/>
            <person name="Amann R."/>
            <person name="Jetten M.S.M."/>
            <person name="Mascher T."/>
            <person name="Medema M.H."/>
            <person name="Devos D.P."/>
            <person name="Kaster A.-K."/>
            <person name="Ovreas L."/>
            <person name="Rohde M."/>
            <person name="Galperin M.Y."/>
            <person name="Jogler C."/>
        </authorList>
    </citation>
    <scope>NUCLEOTIDE SEQUENCE [LARGE SCALE GENOMIC DNA]</scope>
    <source>
        <strain evidence="2 3">K22_7</strain>
    </source>
</reference>
<name>A0A517N9Y2_9BACT</name>
<dbReference type="EMBL" id="CP036525">
    <property type="protein sequence ID" value="QDT03949.1"/>
    <property type="molecule type" value="Genomic_DNA"/>
</dbReference>
<keyword evidence="3" id="KW-1185">Reference proteome</keyword>
<sequence>MHEANDRFVHAVAGAMLGSIAGGGVGIASGLIYPGWTVMLFVGFVLAGGLGCSLLGYFKGDAFTDWIRDNLWKFW</sequence>
<dbReference type="KEGG" id="rlc:K227x_23350"/>
<keyword evidence="1" id="KW-0812">Transmembrane</keyword>
<accession>A0A517N9Y2</accession>
<proteinExistence type="predicted"/>
<keyword evidence="1" id="KW-0472">Membrane</keyword>
<dbReference type="AlphaFoldDB" id="A0A517N9Y2"/>
<dbReference type="Proteomes" id="UP000318538">
    <property type="component" value="Chromosome"/>
</dbReference>
<gene>
    <name evidence="2" type="ORF">K227x_23350</name>
</gene>
<evidence type="ECO:0000313" key="2">
    <source>
        <dbReference type="EMBL" id="QDT03949.1"/>
    </source>
</evidence>
<keyword evidence="1" id="KW-1133">Transmembrane helix</keyword>
<evidence type="ECO:0000256" key="1">
    <source>
        <dbReference type="SAM" id="Phobius"/>
    </source>
</evidence>
<feature type="transmembrane region" description="Helical" evidence="1">
    <location>
        <begin position="12"/>
        <end position="32"/>
    </location>
</feature>
<evidence type="ECO:0000313" key="3">
    <source>
        <dbReference type="Proteomes" id="UP000318538"/>
    </source>
</evidence>
<feature type="transmembrane region" description="Helical" evidence="1">
    <location>
        <begin position="38"/>
        <end position="58"/>
    </location>
</feature>
<dbReference type="RefSeq" id="WP_218933927.1">
    <property type="nucleotide sequence ID" value="NZ_CP036525.1"/>
</dbReference>